<dbReference type="GO" id="GO:0016747">
    <property type="term" value="F:acyltransferase activity, transferring groups other than amino-acyl groups"/>
    <property type="evidence" value="ECO:0007669"/>
    <property type="project" value="InterPro"/>
</dbReference>
<evidence type="ECO:0000313" key="3">
    <source>
        <dbReference type="Proteomes" id="UP000190837"/>
    </source>
</evidence>
<keyword evidence="2" id="KW-0808">Transferase</keyword>
<evidence type="ECO:0000259" key="1">
    <source>
        <dbReference type="PROSITE" id="PS51186"/>
    </source>
</evidence>
<dbReference type="InterPro" id="IPR016181">
    <property type="entry name" value="Acyl_CoA_acyltransferase"/>
</dbReference>
<feature type="domain" description="N-acetyltransferase" evidence="1">
    <location>
        <begin position="5"/>
        <end position="164"/>
    </location>
</feature>
<dbReference type="InterPro" id="IPR000182">
    <property type="entry name" value="GNAT_dom"/>
</dbReference>
<dbReference type="SUPFAM" id="SSF55729">
    <property type="entry name" value="Acyl-CoA N-acyltransferases (Nat)"/>
    <property type="match status" value="1"/>
</dbReference>
<dbReference type="EMBL" id="FKLO01000073">
    <property type="protein sequence ID" value="SAM70464.1"/>
    <property type="molecule type" value="Genomic_DNA"/>
</dbReference>
<name>A0A1C3H6J2_9GAMM</name>
<protein>
    <submittedName>
        <fullName evidence="2">Acetyltransferase, GNAT family</fullName>
    </submittedName>
</protein>
<evidence type="ECO:0000313" key="2">
    <source>
        <dbReference type="EMBL" id="SAM70464.1"/>
    </source>
</evidence>
<dbReference type="CDD" id="cd04301">
    <property type="entry name" value="NAT_SF"/>
    <property type="match status" value="1"/>
</dbReference>
<accession>A0A1C3H6J2</accession>
<dbReference type="Pfam" id="PF00583">
    <property type="entry name" value="Acetyltransf_1"/>
    <property type="match status" value="1"/>
</dbReference>
<organism evidence="2 3">
    <name type="scientific">Cardiobacterium hominis</name>
    <dbReference type="NCBI Taxonomy" id="2718"/>
    <lineage>
        <taxon>Bacteria</taxon>
        <taxon>Pseudomonadati</taxon>
        <taxon>Pseudomonadota</taxon>
        <taxon>Gammaproteobacteria</taxon>
        <taxon>Cardiobacteriales</taxon>
        <taxon>Cardiobacteriaceae</taxon>
        <taxon>Cardiobacterium</taxon>
    </lineage>
</organism>
<dbReference type="AlphaFoldDB" id="A0A1C3H6J2"/>
<dbReference type="Proteomes" id="UP000190837">
    <property type="component" value="Unassembled WGS sequence"/>
</dbReference>
<dbReference type="RefSeq" id="WP_079541871.1">
    <property type="nucleotide sequence ID" value="NZ_FKLO01000073.1"/>
</dbReference>
<dbReference type="Gene3D" id="3.40.630.30">
    <property type="match status" value="1"/>
</dbReference>
<dbReference type="PROSITE" id="PS51186">
    <property type="entry name" value="GNAT"/>
    <property type="match status" value="1"/>
</dbReference>
<proteinExistence type="predicted"/>
<gene>
    <name evidence="2" type="ORF">CHUV0807_2198</name>
</gene>
<reference evidence="3" key="1">
    <citation type="submission" date="2016-04" db="EMBL/GenBank/DDBJ databases">
        <authorList>
            <person name="Tagini F."/>
        </authorList>
    </citation>
    <scope>NUCLEOTIDE SEQUENCE [LARGE SCALE GENOMIC DNA]</scope>
    <source>
        <strain evidence="3">CHUV0807</strain>
    </source>
</reference>
<sequence length="166" mass="18190">MNPHITLAPCRVEHYPALTAYQLSGEQAEFSRPPSDWLSGNIPFGAAPLAVTILRDDEPIGFFVLDSGADRDAYSANPHAALLRSMSLHPRHQGNGYARAALAPATLDAFIRAHLPGCDEIVLGVNHANRAAIRLYQRVGFDDTGRTYDGLKGLQFIYHRVLVREG</sequence>